<dbReference type="InterPro" id="IPR029016">
    <property type="entry name" value="GAF-like_dom_sf"/>
</dbReference>
<evidence type="ECO:0000313" key="2">
    <source>
        <dbReference type="EMBL" id="MCS3903411.1"/>
    </source>
</evidence>
<comment type="caution">
    <text evidence="2">The sequence shown here is derived from an EMBL/GenBank/DDBJ whole genome shotgun (WGS) entry which is preliminary data.</text>
</comment>
<proteinExistence type="predicted"/>
<sequence length="235" mass="26914">MSKVDSKCASAELDAARVAEYLRQHPDFLSNRPDLLTELEIPHATAAGVSSLVERQVARLRSEHRRYRQQLDRLSRNQRDLQALSRQVHQLVVAMLTAAQPDTVCDFLQDCLHDGYDADAARLFLFLDHNPFQNRPLIEVRGRNDKLRLLLAELFNRGQPLLDSLQAEHLPLMFDRAAAAEMHASVLLPITGHQWDGLLAIGSRERDRYRRGPELELLVFLARVTAIQLDRWLEN</sequence>
<reference evidence="2" key="1">
    <citation type="submission" date="2022-08" db="EMBL/GenBank/DDBJ databases">
        <title>Genomic Encyclopedia of Type Strains, Phase III (KMG-III): the genomes of soil and plant-associated and newly described type strains.</title>
        <authorList>
            <person name="Whitman W."/>
        </authorList>
    </citation>
    <scope>NUCLEOTIDE SEQUENCE</scope>
    <source>
        <strain evidence="2">HMT 1</strain>
    </source>
</reference>
<keyword evidence="1" id="KW-0175">Coiled coil</keyword>
<keyword evidence="3" id="KW-1185">Reference proteome</keyword>
<gene>
    <name evidence="2" type="ORF">J2T55_001432</name>
</gene>
<evidence type="ECO:0000313" key="3">
    <source>
        <dbReference type="Proteomes" id="UP001204445"/>
    </source>
</evidence>
<dbReference type="Gene3D" id="3.30.450.40">
    <property type="match status" value="1"/>
</dbReference>
<dbReference type="PANTHER" id="PTHR38765">
    <property type="entry name" value="DUF484 DOMAIN-CONTAINING PROTEIN"/>
    <property type="match status" value="1"/>
</dbReference>
<feature type="coiled-coil region" evidence="1">
    <location>
        <begin position="50"/>
        <end position="87"/>
    </location>
</feature>
<dbReference type="RefSeq" id="WP_259055155.1">
    <property type="nucleotide sequence ID" value="NZ_JANUCT010000008.1"/>
</dbReference>
<evidence type="ECO:0000256" key="1">
    <source>
        <dbReference type="SAM" id="Coils"/>
    </source>
</evidence>
<accession>A0AAE3HJB1</accession>
<protein>
    <submittedName>
        <fullName evidence="2">Uncharacterized protein YigA (DUF484 family)</fullName>
    </submittedName>
</protein>
<dbReference type="InterPro" id="IPR007435">
    <property type="entry name" value="DUF484"/>
</dbReference>
<dbReference type="Pfam" id="PF04340">
    <property type="entry name" value="DUF484"/>
    <property type="match status" value="1"/>
</dbReference>
<dbReference type="AlphaFoldDB" id="A0AAE3HJB1"/>
<dbReference type="EMBL" id="JANUCT010000008">
    <property type="protein sequence ID" value="MCS3903411.1"/>
    <property type="molecule type" value="Genomic_DNA"/>
</dbReference>
<organism evidence="2 3">
    <name type="scientific">Methylohalomonas lacus</name>
    <dbReference type="NCBI Taxonomy" id="398773"/>
    <lineage>
        <taxon>Bacteria</taxon>
        <taxon>Pseudomonadati</taxon>
        <taxon>Pseudomonadota</taxon>
        <taxon>Gammaproteobacteria</taxon>
        <taxon>Methylohalomonadales</taxon>
        <taxon>Methylohalomonadaceae</taxon>
        <taxon>Methylohalomonas</taxon>
    </lineage>
</organism>
<dbReference type="PANTHER" id="PTHR38765:SF1">
    <property type="entry name" value="DUF484 DOMAIN-CONTAINING PROTEIN"/>
    <property type="match status" value="1"/>
</dbReference>
<dbReference type="SUPFAM" id="SSF55781">
    <property type="entry name" value="GAF domain-like"/>
    <property type="match status" value="1"/>
</dbReference>
<dbReference type="Proteomes" id="UP001204445">
    <property type="component" value="Unassembled WGS sequence"/>
</dbReference>
<name>A0AAE3HJB1_9GAMM</name>